<evidence type="ECO:0000259" key="1">
    <source>
        <dbReference type="Pfam" id="PF09848"/>
    </source>
</evidence>
<dbReference type="HOGENOM" id="CLU_019642_0_0_14"/>
<keyword evidence="3" id="KW-1185">Reference proteome</keyword>
<dbReference type="eggNOG" id="COG0507">
    <property type="taxonomic scope" value="Bacteria"/>
</dbReference>
<accession>Q6F1G8</accession>
<dbReference type="InterPro" id="IPR027417">
    <property type="entry name" value="P-loop_NTPase"/>
</dbReference>
<evidence type="ECO:0000313" key="2">
    <source>
        <dbReference type="EMBL" id="AAT75655.1"/>
    </source>
</evidence>
<reference evidence="2 3" key="1">
    <citation type="submission" date="2004-06" db="EMBL/GenBank/DDBJ databases">
        <authorList>
            <person name="Birren B.W."/>
            <person name="Stange-Thomann N."/>
            <person name="Hafez N."/>
            <person name="DeCaprio D."/>
            <person name="Fisher S."/>
            <person name="Butler J."/>
            <person name="Elkins T."/>
            <person name="Kodira C.D."/>
            <person name="Major J."/>
            <person name="Wang S."/>
            <person name="Nicol R."/>
            <person name="Nusbaum C."/>
        </authorList>
    </citation>
    <scope>NUCLEOTIDE SEQUENCE [LARGE SCALE GENOMIC DNA]</scope>
    <source>
        <strain evidence="3">ATCC 33453 / NBRC 100688 / NCTC 11704 / L1</strain>
    </source>
</reference>
<proteinExistence type="predicted"/>
<dbReference type="KEGG" id="mfl:Mfl298"/>
<evidence type="ECO:0000313" key="3">
    <source>
        <dbReference type="Proteomes" id="UP000006647"/>
    </source>
</evidence>
<organism evidence="2 3">
    <name type="scientific">Mesoplasma florum (strain ATCC 33453 / NBRC 100688 / NCTC 11704 / L1)</name>
    <name type="common">Acholeplasma florum</name>
    <dbReference type="NCBI Taxonomy" id="265311"/>
    <lineage>
        <taxon>Bacteria</taxon>
        <taxon>Bacillati</taxon>
        <taxon>Mycoplasmatota</taxon>
        <taxon>Mollicutes</taxon>
        <taxon>Entomoplasmatales</taxon>
        <taxon>Entomoplasmataceae</taxon>
        <taxon>Mesoplasma</taxon>
    </lineage>
</organism>
<feature type="domain" description="Schlafen group 3-like DNA/RNA helicase" evidence="1">
    <location>
        <begin position="265"/>
        <end position="613"/>
    </location>
</feature>
<dbReference type="Pfam" id="PF09848">
    <property type="entry name" value="SLFN-g3_helicase"/>
    <property type="match status" value="1"/>
</dbReference>
<dbReference type="GeneID" id="2898007"/>
<dbReference type="OrthoDB" id="3193269at2"/>
<dbReference type="Proteomes" id="UP000006647">
    <property type="component" value="Chromosome"/>
</dbReference>
<dbReference type="EMBL" id="AE017263">
    <property type="protein sequence ID" value="AAT75655.1"/>
    <property type="molecule type" value="Genomic_DNA"/>
</dbReference>
<dbReference type="AlphaFoldDB" id="Q6F1G8"/>
<dbReference type="PaxDb" id="265311-Mfl298"/>
<dbReference type="Gene3D" id="3.40.50.300">
    <property type="entry name" value="P-loop containing nucleotide triphosphate hydrolases"/>
    <property type="match status" value="1"/>
</dbReference>
<dbReference type="STRING" id="265311.Mfl298"/>
<sequence>MIIYKNIKSGFIKDVEQGLIVEILQEKVDSLLKRKTNIAELNSWNNSLKEMAIVLYDQNIPSDSGIALEYNISRTSKRIDFIISGKNKDFKKIIIVELKQWQECKKVENSNTVVETFIAGNIRETVHPSYQAFSYSTLLKDFTKIIQNDKKIKIESCAYLHNYKLDKAPDILADQYKIFFEKSPVFLKGEIEKFRNFIKKNITSGDKCELIQKIDESPISPGKSIQDFLKEIIDGKDVFTLIDEQRTSYEKCIQIIDEYRKTKDKKVIIIPGGPGTGKTVIALRILSACIQKGLNSIYVSKNESLRNGYKKIILENDVEKTYSRARIDNIFYGSAKFSNLTKDNFDCTVVDEAHRLIERHQWTPKGKGYNNQIQEIICESKVSIFFVDEKQIVTTQDIGTIKEIKRCALKEGILSENILLLEPLKSQFRSSGADDYIDFVDNILYDENKNVLNFTNNFNFKVFDNIEKMYQELLEKNTKNNARLLAGYCWNWVSKKNTEKNDIKINNFEIKWNLANDKYYMFNKDSISQAGCIHTSQGLEKEYIGVIIGPDMIYRNNKVTVDYSKKAKTDTSLKGIGKLSQMEKHEIADKIIKNTYRVLLTRATKGCFVYCCDKKLGTYISNKLNELIK</sequence>
<dbReference type="SUPFAM" id="SSF52540">
    <property type="entry name" value="P-loop containing nucleoside triphosphate hydrolases"/>
    <property type="match status" value="1"/>
</dbReference>
<dbReference type="PATRIC" id="fig|265311.5.peg.298"/>
<name>Q6F1G8_MESFL</name>
<dbReference type="EnsemblBacteria" id="AAT75655">
    <property type="protein sequence ID" value="AAT75655"/>
    <property type="gene ID" value="Mfl298"/>
</dbReference>
<dbReference type="InterPro" id="IPR018647">
    <property type="entry name" value="SLFN_3-like_DNA/RNA_helicase"/>
</dbReference>
<dbReference type="eggNOG" id="COG3410">
    <property type="taxonomic scope" value="Bacteria"/>
</dbReference>
<gene>
    <name evidence="2" type="ordered locus">Mfl298</name>
</gene>
<protein>
    <submittedName>
        <fullName evidence="2">ATP/GTP binding protein</fullName>
    </submittedName>
</protein>
<dbReference type="RefSeq" id="WP_011183195.1">
    <property type="nucleotide sequence ID" value="NC_006055.1"/>
</dbReference>